<keyword evidence="3" id="KW-1185">Reference proteome</keyword>
<dbReference type="Gene3D" id="3.40.50.720">
    <property type="entry name" value="NAD(P)-binding Rossmann-like Domain"/>
    <property type="match status" value="1"/>
</dbReference>
<keyword evidence="1" id="KW-0560">Oxidoreductase</keyword>
<dbReference type="AlphaFoldDB" id="A0A158QWB2"/>
<accession>A0A158QWB2</accession>
<organism evidence="4">
    <name type="scientific">Mesocestoides corti</name>
    <name type="common">Flatworm</name>
    <dbReference type="NCBI Taxonomy" id="53468"/>
    <lineage>
        <taxon>Eukaryota</taxon>
        <taxon>Metazoa</taxon>
        <taxon>Spiralia</taxon>
        <taxon>Lophotrochozoa</taxon>
        <taxon>Platyhelminthes</taxon>
        <taxon>Cestoda</taxon>
        <taxon>Eucestoda</taxon>
        <taxon>Cyclophyllidea</taxon>
        <taxon>Mesocestoididae</taxon>
        <taxon>Mesocestoides</taxon>
    </lineage>
</organism>
<dbReference type="InterPro" id="IPR020904">
    <property type="entry name" value="Sc_DH/Rdtase_CS"/>
</dbReference>
<evidence type="ECO:0000313" key="4">
    <source>
        <dbReference type="WBParaSite" id="MCU_009702-RA"/>
    </source>
</evidence>
<gene>
    <name evidence="2" type="ORF">MCOS_LOCUS9718</name>
</gene>
<dbReference type="Pfam" id="PF13561">
    <property type="entry name" value="adh_short_C2"/>
    <property type="match status" value="1"/>
</dbReference>
<dbReference type="PANTHER" id="PTHR43975">
    <property type="entry name" value="ZGC:101858"/>
    <property type="match status" value="1"/>
</dbReference>
<dbReference type="PROSITE" id="PS00061">
    <property type="entry name" value="ADH_SHORT"/>
    <property type="match status" value="1"/>
</dbReference>
<dbReference type="InterPro" id="IPR002347">
    <property type="entry name" value="SDR_fam"/>
</dbReference>
<dbReference type="SUPFAM" id="SSF51735">
    <property type="entry name" value="NAD(P)-binding Rossmann-fold domains"/>
    <property type="match status" value="1"/>
</dbReference>
<evidence type="ECO:0000256" key="1">
    <source>
        <dbReference type="ARBA" id="ARBA00023002"/>
    </source>
</evidence>
<evidence type="ECO:0000313" key="2">
    <source>
        <dbReference type="EMBL" id="VDD83715.1"/>
    </source>
</evidence>
<dbReference type="PANTHER" id="PTHR43975:SF2">
    <property type="entry name" value="EG:BACR7A4.14 PROTEIN-RELATED"/>
    <property type="match status" value="1"/>
</dbReference>
<dbReference type="GO" id="GO:0016491">
    <property type="term" value="F:oxidoreductase activity"/>
    <property type="evidence" value="ECO:0007669"/>
    <property type="project" value="UniProtKB-KW"/>
</dbReference>
<name>A0A158QWB2_MESCO</name>
<reference evidence="2 3" key="1">
    <citation type="submission" date="2018-10" db="EMBL/GenBank/DDBJ databases">
        <authorList>
            <consortium name="Pathogen Informatics"/>
        </authorList>
    </citation>
    <scope>NUCLEOTIDE SEQUENCE [LARGE SCALE GENOMIC DNA]</scope>
</reference>
<dbReference type="OrthoDB" id="47007at2759"/>
<dbReference type="FunFam" id="3.40.50.720:FF:000084">
    <property type="entry name" value="Short-chain dehydrogenase reductase"/>
    <property type="match status" value="1"/>
</dbReference>
<dbReference type="InterPro" id="IPR036291">
    <property type="entry name" value="NAD(P)-bd_dom_sf"/>
</dbReference>
<dbReference type="PRINTS" id="PR00081">
    <property type="entry name" value="GDHRDH"/>
</dbReference>
<dbReference type="Proteomes" id="UP000267029">
    <property type="component" value="Unassembled WGS sequence"/>
</dbReference>
<dbReference type="WBParaSite" id="MCU_009702-RA">
    <property type="protein sequence ID" value="MCU_009702-RA"/>
    <property type="gene ID" value="MCU_009702"/>
</dbReference>
<dbReference type="PRINTS" id="PR00080">
    <property type="entry name" value="SDRFAMILY"/>
</dbReference>
<dbReference type="EMBL" id="UXSR01005813">
    <property type="protein sequence ID" value="VDD83715.1"/>
    <property type="molecule type" value="Genomic_DNA"/>
</dbReference>
<proteinExistence type="predicted"/>
<dbReference type="STRING" id="53468.A0A158QWB2"/>
<evidence type="ECO:0000313" key="3">
    <source>
        <dbReference type="Proteomes" id="UP000267029"/>
    </source>
</evidence>
<reference evidence="4" key="2">
    <citation type="submission" date="2019-11" db="UniProtKB">
        <authorList>
            <consortium name="WormBaseParasite"/>
        </authorList>
    </citation>
    <scope>IDENTIFICATION</scope>
</reference>
<protein>
    <submittedName>
        <fullName evidence="4">3-oxoacyl-[acyl-carrier-protein] reductase</fullName>
    </submittedName>
</protein>
<sequence>MKILSPKCKVGIPALGASSGIGRATALLFAKLGAGVALVGRNKENLEKTQHMCQEVSNHPDASFCVVQADLADLDQVSSAYSKTIAHFGRLDILVNNAGIQIKDSVDNFDPAAHERLMNINVRSVLALSHLAVPKLEESKGCIVNISSVSGNNSFPGILSYAISKAAIEQFTRNAAVELGKRGIRVNCVAPGVIVTQLHKNAGMSDAEYAQFLERSKNNNLMGHPGNAEEIAKAIVYLASEMGSFVTGETIFVDGGWSKMCPR</sequence>